<dbReference type="Pfam" id="PF00704">
    <property type="entry name" value="Glyco_hydro_18"/>
    <property type="match status" value="2"/>
</dbReference>
<name>A0A6A1VG53_9ROSI</name>
<gene>
    <name evidence="16" type="ORF">CJ030_MR5G010022</name>
</gene>
<evidence type="ECO:0000313" key="16">
    <source>
        <dbReference type="EMBL" id="KAB1211849.1"/>
    </source>
</evidence>
<keyword evidence="7" id="KW-0067">ATP-binding</keyword>
<dbReference type="GO" id="GO:0005886">
    <property type="term" value="C:plasma membrane"/>
    <property type="evidence" value="ECO:0007669"/>
    <property type="project" value="TreeGrafter"/>
</dbReference>
<keyword evidence="6 16" id="KW-0418">Kinase</keyword>
<evidence type="ECO:0000256" key="7">
    <source>
        <dbReference type="ARBA" id="ARBA00022840"/>
    </source>
</evidence>
<feature type="domain" description="GH18" evidence="15">
    <location>
        <begin position="592"/>
        <end position="962"/>
    </location>
</feature>
<dbReference type="OrthoDB" id="73875at2759"/>
<dbReference type="Proteomes" id="UP000516437">
    <property type="component" value="Chromosome 5"/>
</dbReference>
<dbReference type="EMBL" id="RXIC02000023">
    <property type="protein sequence ID" value="KAB1211849.1"/>
    <property type="molecule type" value="Genomic_DNA"/>
</dbReference>
<dbReference type="GO" id="GO:0008061">
    <property type="term" value="F:chitin binding"/>
    <property type="evidence" value="ECO:0007669"/>
    <property type="project" value="InterPro"/>
</dbReference>
<dbReference type="SUPFAM" id="SSF56112">
    <property type="entry name" value="Protein kinase-like (PK-like)"/>
    <property type="match status" value="3"/>
</dbReference>
<evidence type="ECO:0000256" key="4">
    <source>
        <dbReference type="ARBA" id="ARBA00022729"/>
    </source>
</evidence>
<comment type="catalytic activity">
    <reaction evidence="11">
        <text>L-seryl-[protein] + ATP = O-phospho-L-seryl-[protein] + ADP + H(+)</text>
        <dbReference type="Rhea" id="RHEA:17989"/>
        <dbReference type="Rhea" id="RHEA-COMP:9863"/>
        <dbReference type="Rhea" id="RHEA-COMP:11604"/>
        <dbReference type="ChEBI" id="CHEBI:15378"/>
        <dbReference type="ChEBI" id="CHEBI:29999"/>
        <dbReference type="ChEBI" id="CHEBI:30616"/>
        <dbReference type="ChEBI" id="CHEBI:83421"/>
        <dbReference type="ChEBI" id="CHEBI:456216"/>
        <dbReference type="EC" id="2.7.11.1"/>
    </reaction>
</comment>
<dbReference type="SUPFAM" id="SSF54556">
    <property type="entry name" value="Chitinase insertion domain"/>
    <property type="match status" value="2"/>
</dbReference>
<keyword evidence="16" id="KW-0675">Receptor</keyword>
<dbReference type="Gene3D" id="1.10.510.10">
    <property type="entry name" value="Transferase(Phosphotransferase) domain 1"/>
    <property type="match status" value="3"/>
</dbReference>
<feature type="signal peptide" evidence="13">
    <location>
        <begin position="1"/>
        <end position="22"/>
    </location>
</feature>
<dbReference type="SUPFAM" id="SSF51445">
    <property type="entry name" value="(Trans)glycosidases"/>
    <property type="match status" value="2"/>
</dbReference>
<evidence type="ECO:0000259" key="15">
    <source>
        <dbReference type="PROSITE" id="PS51910"/>
    </source>
</evidence>
<dbReference type="InterPro" id="IPR029070">
    <property type="entry name" value="Chitinase_insertion_sf"/>
</dbReference>
<evidence type="ECO:0000313" key="17">
    <source>
        <dbReference type="Proteomes" id="UP000516437"/>
    </source>
</evidence>
<proteinExistence type="predicted"/>
<dbReference type="PROSITE" id="PS51910">
    <property type="entry name" value="GH18_2"/>
    <property type="match status" value="2"/>
</dbReference>
<dbReference type="SMART" id="SM00636">
    <property type="entry name" value="Glyco_18"/>
    <property type="match status" value="2"/>
</dbReference>
<keyword evidence="8" id="KW-1015">Disulfide bond</keyword>
<dbReference type="GO" id="GO:0005524">
    <property type="term" value="F:ATP binding"/>
    <property type="evidence" value="ECO:0007669"/>
    <property type="project" value="UniProtKB-KW"/>
</dbReference>
<accession>A0A6A1VG53</accession>
<sequence length="1451" mass="163631">MAWANIFLFSLFLSLHLHHSDAQNWIKAGYWYAGSESPIPDINSALFTHLICGFANVNSSTYQLSIPLADEQYFSIFTTTVKRKNPSVVTLLSIWNGQAATAQSILGNKVNTSVLSSMLNQSSHRKTFIESSIKTARQYGFQGIDLFWLWPNMASDMTNMGVLLDEWRAEVNSESRKSIQAQLILTTALHYLPTFEFGFYPIDSIQRNMDWAHVVAYDYHLPTKENSTHAHAALYDPSSHINTDYGITEWLAKGFPAKKLLLGLPYHGYAWTLLNPKENAIGAPSSGLAVTQDGSMSYKYIKGYISSYGATTMFNATYVVNYCIIGSTWINFDDVETIRTKIAYAKEKKLLGYNVFVVTNDDNWVLSQAAQEEENGHGNKRRLLLIILLPIALFIILLAFLVCYIQGRLLKSKGMVVLGTRDLVESVTNPSAAENFDRHVTQLQVFRFSMIKAATNNFSSANKLGEGGFGPVYKGNLPRGQEIAVKRLSKTSTQGHEEFMNEGLLKGLLYLQEYSNLTIIHRDIKGSNILLDKDMNPKISDFGMAKLFGKDELEANTDRIVGTYGYVPPEYVRKGIYSMKYDVYSFGVLLLQIISVRLLQPAEEFSPIMLYSIKSDIYSFGILLLQIIGSKRTACYYGSDENLNLLEYLSIPLADEQYFSIFTTTVKRKNPSVVTLLSIWNGQAATAQSILGNKVNTSVLSSMLNQSSHRKTFIESSIKTARQYGFQGIDLFWLWPNMASDMTNMGVLLDEWRAEVNSESRKSIQAQLILTTALHYLPTFEFGFYPIDSIQRNMDWAHVVAYDYHLPTKENSTHAHAALYDPSSHINTDYGITEWLAKGFPAKKLLLGLPYHGYAWTLLNPKENAIGAPSSGLAVTQDGSMSYKYIKGYISSYGATSMFNATYVVNYCIIGSTWINFDDVETIRTKIAYAKEKKLLGYNVFVVTNDDNWVLSQAAQEEENGHGNKRRLLLIILLPIALFIILLAFLVCYIQGRLLKSKGMVVLGTRDLVESVTNPSAAENFDRHVTQLQVFRFSMIKAATNNFSSANKLGEGGFGPVYKGNLPRGQEIAVKRLSKTSTQGHEEFMNEVSLTARLQHVNLVRVLGFCVENDERMLIYEYMPNKSLNFYLFDPIRKRTLDWTKRVRIIEGVTQGLLYLQEYSNLTIIHRDIKGSNILLDKDMNPKISDFGMAKLFGKDELEANTDRIVGTYGYVPPEYVRKGIYSMKYDVYSFGVLLLQIISGMRTSCYYGPNETWSLLDYAYHLWKEGEGMELIDPSLDDSSSSCKLMRCLQVALLCVQENPADRPTMLEVYSMLKNDTGPIATPKKPAFSEKAVENVASSSTSQQGIRLLQPAEEFSPIMLYSIKSDIYSFGILLLQIIGSKRTACYYGSDENLNLLEYAHELWKEGKGMNFMDPSLDDTLSSFKLVRCMQLALLCVQEEADRLCWKLPQC</sequence>
<keyword evidence="9" id="KW-0325">Glycoprotein</keyword>
<dbReference type="InterPro" id="IPR008271">
    <property type="entry name" value="Ser/Thr_kinase_AS"/>
</dbReference>
<keyword evidence="3" id="KW-0808">Transferase</keyword>
<evidence type="ECO:0000256" key="6">
    <source>
        <dbReference type="ARBA" id="ARBA00022777"/>
    </source>
</evidence>
<evidence type="ECO:0000256" key="2">
    <source>
        <dbReference type="ARBA" id="ARBA00022527"/>
    </source>
</evidence>
<feature type="domain" description="Protein kinase" evidence="14">
    <location>
        <begin position="1043"/>
        <end position="1314"/>
    </location>
</feature>
<dbReference type="FunFam" id="1.10.510.10:FF:001964">
    <property type="entry name" value="Uncharacterized protein"/>
    <property type="match status" value="1"/>
</dbReference>
<dbReference type="InterPro" id="IPR017853">
    <property type="entry name" value="GH"/>
</dbReference>
<feature type="transmembrane region" description="Helical" evidence="12">
    <location>
        <begin position="968"/>
        <end position="992"/>
    </location>
</feature>
<protein>
    <recommendedName>
        <fullName evidence="1">non-specific serine/threonine protein kinase</fullName>
        <ecNumber evidence="1">2.7.11.1</ecNumber>
    </recommendedName>
</protein>
<dbReference type="InterPro" id="IPR001223">
    <property type="entry name" value="Glyco_hydro18_cat"/>
</dbReference>
<evidence type="ECO:0000256" key="9">
    <source>
        <dbReference type="ARBA" id="ARBA00023180"/>
    </source>
</evidence>
<dbReference type="PROSITE" id="PS00108">
    <property type="entry name" value="PROTEIN_KINASE_ST"/>
    <property type="match status" value="2"/>
</dbReference>
<keyword evidence="12" id="KW-1133">Transmembrane helix</keyword>
<comment type="catalytic activity">
    <reaction evidence="10">
        <text>L-threonyl-[protein] + ATP = O-phospho-L-threonyl-[protein] + ADP + H(+)</text>
        <dbReference type="Rhea" id="RHEA:46608"/>
        <dbReference type="Rhea" id="RHEA-COMP:11060"/>
        <dbReference type="Rhea" id="RHEA-COMP:11605"/>
        <dbReference type="ChEBI" id="CHEBI:15378"/>
        <dbReference type="ChEBI" id="CHEBI:30013"/>
        <dbReference type="ChEBI" id="CHEBI:30616"/>
        <dbReference type="ChEBI" id="CHEBI:61977"/>
        <dbReference type="ChEBI" id="CHEBI:456216"/>
        <dbReference type="EC" id="2.7.11.1"/>
    </reaction>
</comment>
<dbReference type="GO" id="GO:0004674">
    <property type="term" value="F:protein serine/threonine kinase activity"/>
    <property type="evidence" value="ECO:0007669"/>
    <property type="project" value="UniProtKB-KW"/>
</dbReference>
<evidence type="ECO:0000256" key="12">
    <source>
        <dbReference type="SAM" id="Phobius"/>
    </source>
</evidence>
<organism evidence="16 17">
    <name type="scientific">Morella rubra</name>
    <name type="common">Chinese bayberry</name>
    <dbReference type="NCBI Taxonomy" id="262757"/>
    <lineage>
        <taxon>Eukaryota</taxon>
        <taxon>Viridiplantae</taxon>
        <taxon>Streptophyta</taxon>
        <taxon>Embryophyta</taxon>
        <taxon>Tracheophyta</taxon>
        <taxon>Spermatophyta</taxon>
        <taxon>Magnoliopsida</taxon>
        <taxon>eudicotyledons</taxon>
        <taxon>Gunneridae</taxon>
        <taxon>Pentapetalae</taxon>
        <taxon>rosids</taxon>
        <taxon>fabids</taxon>
        <taxon>Fagales</taxon>
        <taxon>Myricaceae</taxon>
        <taxon>Morella</taxon>
    </lineage>
</organism>
<keyword evidence="2" id="KW-0723">Serine/threonine-protein kinase</keyword>
<dbReference type="Gene3D" id="3.20.20.80">
    <property type="entry name" value="Glycosidases"/>
    <property type="match status" value="2"/>
</dbReference>
<keyword evidence="5" id="KW-0547">Nucleotide-binding</keyword>
<dbReference type="PANTHER" id="PTHR27002">
    <property type="entry name" value="RECEPTOR-LIKE SERINE/THREONINE-PROTEIN KINASE SD1-8"/>
    <property type="match status" value="1"/>
</dbReference>
<dbReference type="Pfam" id="PF00069">
    <property type="entry name" value="Pkinase"/>
    <property type="match status" value="2"/>
</dbReference>
<dbReference type="SMART" id="SM00220">
    <property type="entry name" value="S_TKc"/>
    <property type="match status" value="1"/>
</dbReference>
<keyword evidence="4 13" id="KW-0732">Signal</keyword>
<evidence type="ECO:0000256" key="5">
    <source>
        <dbReference type="ARBA" id="ARBA00022741"/>
    </source>
</evidence>
<dbReference type="InterPro" id="IPR011583">
    <property type="entry name" value="Chitinase_II/V-like_cat"/>
</dbReference>
<dbReference type="GO" id="GO:0005975">
    <property type="term" value="P:carbohydrate metabolic process"/>
    <property type="evidence" value="ECO:0007669"/>
    <property type="project" value="InterPro"/>
</dbReference>
<keyword evidence="12" id="KW-0812">Transmembrane</keyword>
<dbReference type="PANTHER" id="PTHR27002:SF559">
    <property type="entry name" value="CYSTEINE-RICH RLK (RECEPTOR-LIKE KINASE) PROTEIN"/>
    <property type="match status" value="1"/>
</dbReference>
<keyword evidence="17" id="KW-1185">Reference proteome</keyword>
<dbReference type="FunFam" id="3.10.50.10:FF:000015">
    <property type="entry name" value="Chitotriosidase-1"/>
    <property type="match status" value="2"/>
</dbReference>
<dbReference type="FunFam" id="1.10.510.10:FF:001023">
    <property type="entry name" value="Os07g0541700 protein"/>
    <property type="match status" value="1"/>
</dbReference>
<dbReference type="InterPro" id="IPR000719">
    <property type="entry name" value="Prot_kinase_dom"/>
</dbReference>
<feature type="domain" description="GH18" evidence="15">
    <location>
        <begin position="25"/>
        <end position="377"/>
    </location>
</feature>
<reference evidence="16 17" key="1">
    <citation type="journal article" date="2019" name="Plant Biotechnol. J.">
        <title>The red bayberry genome and genetic basis of sex determination.</title>
        <authorList>
            <person name="Jia H.M."/>
            <person name="Jia H.J."/>
            <person name="Cai Q.L."/>
            <person name="Wang Y."/>
            <person name="Zhao H.B."/>
            <person name="Yang W.F."/>
            <person name="Wang G.Y."/>
            <person name="Li Y.H."/>
            <person name="Zhan D.L."/>
            <person name="Shen Y.T."/>
            <person name="Niu Q.F."/>
            <person name="Chang L."/>
            <person name="Qiu J."/>
            <person name="Zhao L."/>
            <person name="Xie H.B."/>
            <person name="Fu W.Y."/>
            <person name="Jin J."/>
            <person name="Li X.W."/>
            <person name="Jiao Y."/>
            <person name="Zhou C.C."/>
            <person name="Tu T."/>
            <person name="Chai C.Y."/>
            <person name="Gao J.L."/>
            <person name="Fan L.J."/>
            <person name="van de Weg E."/>
            <person name="Wang J.Y."/>
            <person name="Gao Z.S."/>
        </authorList>
    </citation>
    <scope>NUCLEOTIDE SEQUENCE [LARGE SCALE GENOMIC DNA]</scope>
    <source>
        <tissue evidence="16">Leaves</tissue>
    </source>
</reference>
<evidence type="ECO:0000256" key="10">
    <source>
        <dbReference type="ARBA" id="ARBA00047899"/>
    </source>
</evidence>
<feature type="chain" id="PRO_5025369370" description="non-specific serine/threonine protein kinase" evidence="13">
    <location>
        <begin position="23"/>
        <end position="1451"/>
    </location>
</feature>
<feature type="transmembrane region" description="Helical" evidence="12">
    <location>
        <begin position="383"/>
        <end position="405"/>
    </location>
</feature>
<keyword evidence="12" id="KW-0472">Membrane</keyword>
<evidence type="ECO:0000259" key="14">
    <source>
        <dbReference type="PROSITE" id="PS50011"/>
    </source>
</evidence>
<evidence type="ECO:0000256" key="13">
    <source>
        <dbReference type="SAM" id="SignalP"/>
    </source>
</evidence>
<dbReference type="CDD" id="cd02879">
    <property type="entry name" value="GH18_plant_chitinase_class_V"/>
    <property type="match status" value="2"/>
</dbReference>
<evidence type="ECO:0000256" key="8">
    <source>
        <dbReference type="ARBA" id="ARBA00023157"/>
    </source>
</evidence>
<dbReference type="EC" id="2.7.11.1" evidence="1"/>
<dbReference type="InterPro" id="IPR011009">
    <property type="entry name" value="Kinase-like_dom_sf"/>
</dbReference>
<dbReference type="FunFam" id="3.30.200.20:FF:000195">
    <property type="entry name" value="G-type lectin S-receptor-like serine/threonine-protein kinase"/>
    <property type="match status" value="1"/>
</dbReference>
<dbReference type="Gene3D" id="3.10.50.10">
    <property type="match status" value="2"/>
</dbReference>
<evidence type="ECO:0000256" key="11">
    <source>
        <dbReference type="ARBA" id="ARBA00048679"/>
    </source>
</evidence>
<dbReference type="PROSITE" id="PS50011">
    <property type="entry name" value="PROTEIN_KINASE_DOM"/>
    <property type="match status" value="2"/>
</dbReference>
<evidence type="ECO:0000256" key="1">
    <source>
        <dbReference type="ARBA" id="ARBA00012513"/>
    </source>
</evidence>
<feature type="domain" description="Protein kinase" evidence="14">
    <location>
        <begin position="369"/>
        <end position="726"/>
    </location>
</feature>
<dbReference type="Gene3D" id="3.30.200.20">
    <property type="entry name" value="Phosphorylase Kinase, domain 1"/>
    <property type="match status" value="2"/>
</dbReference>
<dbReference type="CDD" id="cd14066">
    <property type="entry name" value="STKc_IRAK"/>
    <property type="match status" value="1"/>
</dbReference>
<evidence type="ECO:0000256" key="3">
    <source>
        <dbReference type="ARBA" id="ARBA00022679"/>
    </source>
</evidence>
<comment type="caution">
    <text evidence="16">The sequence shown here is derived from an EMBL/GenBank/DDBJ whole genome shotgun (WGS) entry which is preliminary data.</text>
</comment>